<keyword evidence="16" id="KW-0675">Receptor</keyword>
<dbReference type="PROSITE" id="PS01156">
    <property type="entry name" value="TONB_DEPENDENT_REC_2"/>
    <property type="match status" value="1"/>
</dbReference>
<keyword evidence="4 10" id="KW-1134">Transmembrane beta strand</keyword>
<name>A0ABQ5VMT8_9RHOB</name>
<dbReference type="SUPFAM" id="SSF56935">
    <property type="entry name" value="Porins"/>
    <property type="match status" value="1"/>
</dbReference>
<evidence type="ECO:0000256" key="10">
    <source>
        <dbReference type="PROSITE-ProRule" id="PRU01360"/>
    </source>
</evidence>
<keyword evidence="8 10" id="KW-0472">Membrane</keyword>
<evidence type="ECO:0000256" key="8">
    <source>
        <dbReference type="ARBA" id="ARBA00023136"/>
    </source>
</evidence>
<dbReference type="CDD" id="cd01347">
    <property type="entry name" value="ligand_gated_channel"/>
    <property type="match status" value="1"/>
</dbReference>
<evidence type="ECO:0000256" key="12">
    <source>
        <dbReference type="RuleBase" id="RU003357"/>
    </source>
</evidence>
<evidence type="ECO:0000256" key="11">
    <source>
        <dbReference type="PROSITE-ProRule" id="PRU10144"/>
    </source>
</evidence>
<proteinExistence type="inferred from homology"/>
<sequence>MTFSTLRGALRTSTVCVFALSLTSPASAQNNEKLSLGTILLGESKREIQTDTATAVTEIDQEEINDRQPGTIAELIDSAPGVNLVNGSTPQGSGINIRGYGANSTFGSDQKVAVIVDGASVGAEELYRIGTQLFTDPFLYKSAEVIRGTVGSFEYGSGIVGGVVKLETKDASDFTGGAVGFVGTQTFEFSSNGNGITSSTNFAWQPTEQAEFLLNYTRRDQDAQSDGSGNLIGNSAFTLPSFLLKGKYTFGQNRDQSLAFSYSESSTDEKDVPYDTFLTSQGSFGNVDRRVDSRTAALTYRYNPASDLIDLDVVLSYADQEIEQSYVPGSSTCEINPASCAGFLRGRPFPAQGFGTVNADHRYETTKLTAKNTSLFATGSISHELRTGVELIRKERRDANSAPGGVDNRVAIFAVDQMRIGDAWTVTPALRYEHSKVTGSTAPNDGTFKNDALMGGISVRYAFANGFAVFGSAAHTENLPIIDDLGSAVLMTRPEKSQTFEVGASYEGSDVFQSGDSFSIKGNLYKTDLRDITSYTVSGSTSVYADRIETEGFELEASYAMESGLYFDLNTNLSRGTEFQPGDATTAWRGVAADNLQFTVGKKFGDELDLSWEVVADKRFDDGVNVVPGFGVHNLRATYKPQHGVLEGTEIRVGVENVFDKQYTRRLSTRPASGRSLKVSLAATF</sequence>
<evidence type="ECO:0000313" key="16">
    <source>
        <dbReference type="EMBL" id="GLQ28424.1"/>
    </source>
</evidence>
<evidence type="ECO:0000256" key="9">
    <source>
        <dbReference type="ARBA" id="ARBA00023237"/>
    </source>
</evidence>
<feature type="signal peptide" evidence="13">
    <location>
        <begin position="1"/>
        <end position="28"/>
    </location>
</feature>
<keyword evidence="5 10" id="KW-0812">Transmembrane</keyword>
<dbReference type="InterPro" id="IPR010917">
    <property type="entry name" value="TonB_rcpt_CS"/>
</dbReference>
<keyword evidence="9 10" id="KW-0998">Cell outer membrane</keyword>
<dbReference type="EMBL" id="BSNL01000001">
    <property type="protein sequence ID" value="GLQ28424.1"/>
    <property type="molecule type" value="Genomic_DNA"/>
</dbReference>
<evidence type="ECO:0000256" key="1">
    <source>
        <dbReference type="ARBA" id="ARBA00004571"/>
    </source>
</evidence>
<keyword evidence="3 10" id="KW-0813">Transport</keyword>
<dbReference type="PANTHER" id="PTHR30069:SF41">
    <property type="entry name" value="HEME_HEMOPEXIN UTILIZATION PROTEIN C"/>
    <property type="match status" value="1"/>
</dbReference>
<dbReference type="InterPro" id="IPR000531">
    <property type="entry name" value="Beta-barrel_TonB"/>
</dbReference>
<reference evidence="16" key="2">
    <citation type="submission" date="2023-01" db="EMBL/GenBank/DDBJ databases">
        <title>Draft genome sequence of Sulfitobacter pacificus strain NBRC 109915.</title>
        <authorList>
            <person name="Sun Q."/>
            <person name="Mori K."/>
        </authorList>
    </citation>
    <scope>NUCLEOTIDE SEQUENCE</scope>
    <source>
        <strain evidence="16">NBRC 109915</strain>
    </source>
</reference>
<comment type="caution">
    <text evidence="16">The sequence shown here is derived from an EMBL/GenBank/DDBJ whole genome shotgun (WGS) entry which is preliminary data.</text>
</comment>
<reference evidence="16" key="1">
    <citation type="journal article" date="2014" name="Int. J. Syst. Evol. Microbiol.">
        <title>Complete genome of a new Firmicutes species belonging to the dominant human colonic microbiota ('Ruminococcus bicirculans') reveals two chromosomes and a selective capacity to utilize plant glucans.</title>
        <authorList>
            <consortium name="NISC Comparative Sequencing Program"/>
            <person name="Wegmann U."/>
            <person name="Louis P."/>
            <person name="Goesmann A."/>
            <person name="Henrissat B."/>
            <person name="Duncan S.H."/>
            <person name="Flint H.J."/>
        </authorList>
    </citation>
    <scope>NUCLEOTIDE SEQUENCE</scope>
    <source>
        <strain evidence="16">NBRC 109915</strain>
    </source>
</reference>
<accession>A0ABQ5VMT8</accession>
<dbReference type="PROSITE" id="PS52016">
    <property type="entry name" value="TONB_DEPENDENT_REC_3"/>
    <property type="match status" value="1"/>
</dbReference>
<dbReference type="Proteomes" id="UP001161388">
    <property type="component" value="Unassembled WGS sequence"/>
</dbReference>
<dbReference type="InterPro" id="IPR012910">
    <property type="entry name" value="Plug_dom"/>
</dbReference>
<evidence type="ECO:0000256" key="4">
    <source>
        <dbReference type="ARBA" id="ARBA00022452"/>
    </source>
</evidence>
<gene>
    <name evidence="16" type="ORF">GCM10007927_32270</name>
</gene>
<dbReference type="PANTHER" id="PTHR30069">
    <property type="entry name" value="TONB-DEPENDENT OUTER MEMBRANE RECEPTOR"/>
    <property type="match status" value="1"/>
</dbReference>
<evidence type="ECO:0000256" key="7">
    <source>
        <dbReference type="ARBA" id="ARBA00023077"/>
    </source>
</evidence>
<keyword evidence="7 12" id="KW-0798">TonB box</keyword>
<keyword evidence="6 13" id="KW-0732">Signal</keyword>
<organism evidence="16 17">
    <name type="scientific">Sulfitobacter pacificus</name>
    <dbReference type="NCBI Taxonomy" id="1499314"/>
    <lineage>
        <taxon>Bacteria</taxon>
        <taxon>Pseudomonadati</taxon>
        <taxon>Pseudomonadota</taxon>
        <taxon>Alphaproteobacteria</taxon>
        <taxon>Rhodobacterales</taxon>
        <taxon>Roseobacteraceae</taxon>
        <taxon>Sulfitobacter</taxon>
    </lineage>
</organism>
<evidence type="ECO:0000259" key="14">
    <source>
        <dbReference type="Pfam" id="PF00593"/>
    </source>
</evidence>
<dbReference type="Gene3D" id="2.40.170.20">
    <property type="entry name" value="TonB-dependent receptor, beta-barrel domain"/>
    <property type="match status" value="1"/>
</dbReference>
<keyword evidence="17" id="KW-1185">Reference proteome</keyword>
<evidence type="ECO:0000256" key="3">
    <source>
        <dbReference type="ARBA" id="ARBA00022448"/>
    </source>
</evidence>
<evidence type="ECO:0000256" key="2">
    <source>
        <dbReference type="ARBA" id="ARBA00009810"/>
    </source>
</evidence>
<feature type="domain" description="TonB-dependent receptor plug" evidence="15">
    <location>
        <begin position="50"/>
        <end position="163"/>
    </location>
</feature>
<feature type="chain" id="PRO_5047282903" evidence="13">
    <location>
        <begin position="29"/>
        <end position="685"/>
    </location>
</feature>
<dbReference type="Pfam" id="PF00593">
    <property type="entry name" value="TonB_dep_Rec_b-barrel"/>
    <property type="match status" value="1"/>
</dbReference>
<protein>
    <submittedName>
        <fullName evidence="16">TonB-dependent heme/hemoglobin receptor family protein</fullName>
    </submittedName>
</protein>
<evidence type="ECO:0000256" key="6">
    <source>
        <dbReference type="ARBA" id="ARBA00022729"/>
    </source>
</evidence>
<dbReference type="InterPro" id="IPR037066">
    <property type="entry name" value="Plug_dom_sf"/>
</dbReference>
<dbReference type="Gene3D" id="2.170.130.10">
    <property type="entry name" value="TonB-dependent receptor, plug domain"/>
    <property type="match status" value="1"/>
</dbReference>
<comment type="similarity">
    <text evidence="2 10 12">Belongs to the TonB-dependent receptor family.</text>
</comment>
<evidence type="ECO:0000313" key="17">
    <source>
        <dbReference type="Proteomes" id="UP001161388"/>
    </source>
</evidence>
<evidence type="ECO:0000259" key="15">
    <source>
        <dbReference type="Pfam" id="PF07715"/>
    </source>
</evidence>
<feature type="domain" description="TonB-dependent receptor-like beta-barrel" evidence="14">
    <location>
        <begin position="251"/>
        <end position="658"/>
    </location>
</feature>
<dbReference type="InterPro" id="IPR036942">
    <property type="entry name" value="Beta-barrel_TonB_sf"/>
</dbReference>
<dbReference type="RefSeq" id="WP_284374843.1">
    <property type="nucleotide sequence ID" value="NZ_BSNL01000001.1"/>
</dbReference>
<dbReference type="Pfam" id="PF07715">
    <property type="entry name" value="Plug"/>
    <property type="match status" value="1"/>
</dbReference>
<evidence type="ECO:0000256" key="13">
    <source>
        <dbReference type="SAM" id="SignalP"/>
    </source>
</evidence>
<comment type="subcellular location">
    <subcellularLocation>
        <location evidence="1 10">Cell outer membrane</location>
        <topology evidence="1 10">Multi-pass membrane protein</topology>
    </subcellularLocation>
</comment>
<dbReference type="InterPro" id="IPR039426">
    <property type="entry name" value="TonB-dep_rcpt-like"/>
</dbReference>
<evidence type="ECO:0000256" key="5">
    <source>
        <dbReference type="ARBA" id="ARBA00022692"/>
    </source>
</evidence>
<feature type="short sequence motif" description="TonB C-terminal box" evidence="11">
    <location>
        <begin position="668"/>
        <end position="685"/>
    </location>
</feature>